<dbReference type="SMART" id="SM00875">
    <property type="entry name" value="BACK"/>
    <property type="match status" value="1"/>
</dbReference>
<dbReference type="EMBL" id="CAWYQH010000103">
    <property type="protein sequence ID" value="CAK8687000.1"/>
    <property type="molecule type" value="Genomic_DNA"/>
</dbReference>
<dbReference type="Pfam" id="PF00651">
    <property type="entry name" value="BTB"/>
    <property type="match status" value="1"/>
</dbReference>
<dbReference type="SUPFAM" id="SSF117281">
    <property type="entry name" value="Kelch motif"/>
    <property type="match status" value="1"/>
</dbReference>
<dbReference type="InterPro" id="IPR000210">
    <property type="entry name" value="BTB/POZ_dom"/>
</dbReference>
<dbReference type="Pfam" id="PF24981">
    <property type="entry name" value="Beta-prop_ATRN-LZTR1"/>
    <property type="match status" value="1"/>
</dbReference>
<dbReference type="SMART" id="SM00612">
    <property type="entry name" value="Kelch"/>
    <property type="match status" value="6"/>
</dbReference>
<evidence type="ECO:0000256" key="1">
    <source>
        <dbReference type="ARBA" id="ARBA00022441"/>
    </source>
</evidence>
<dbReference type="Gene3D" id="1.25.40.420">
    <property type="match status" value="1"/>
</dbReference>
<dbReference type="InterPro" id="IPR011333">
    <property type="entry name" value="SKP1/BTB/POZ_sf"/>
</dbReference>
<keyword evidence="1" id="KW-0880">Kelch repeat</keyword>
<dbReference type="SUPFAM" id="SSF50965">
    <property type="entry name" value="Galactose oxidase, central domain"/>
    <property type="match status" value="1"/>
</dbReference>
<dbReference type="Gene3D" id="3.30.710.10">
    <property type="entry name" value="Potassium Channel Kv1.1, Chain A"/>
    <property type="match status" value="1"/>
</dbReference>
<evidence type="ECO:0000313" key="5">
    <source>
        <dbReference type="Proteomes" id="UP001642483"/>
    </source>
</evidence>
<proteinExistence type="predicted"/>
<dbReference type="PANTHER" id="PTHR24412">
    <property type="entry name" value="KELCH PROTEIN"/>
    <property type="match status" value="1"/>
</dbReference>
<dbReference type="Gene3D" id="2.120.10.80">
    <property type="entry name" value="Kelch-type beta propeller"/>
    <property type="match status" value="2"/>
</dbReference>
<dbReference type="PIRSF" id="PIRSF037037">
    <property type="entry name" value="Kelch-like_protein_gigaxonin"/>
    <property type="match status" value="1"/>
</dbReference>
<gene>
    <name evidence="4" type="ORF">CVLEPA_LOCUS19033</name>
</gene>
<name>A0ABP0GA71_CLALP</name>
<dbReference type="SMART" id="SM00225">
    <property type="entry name" value="BTB"/>
    <property type="match status" value="1"/>
</dbReference>
<dbReference type="PANTHER" id="PTHR24412:SF497">
    <property type="entry name" value="KELCH-LIKE PROTEIN 18"/>
    <property type="match status" value="1"/>
</dbReference>
<sequence length="553" mass="63190">MESPLSQSSNEENYEKVFESCHSSAVLKNLNRDRNNLKEFCDVTICIDSHEWPVHRCVIAVVSHFFRKMLTTEMKEKRQGKINIQTIEIQTMDSIIDFIYTCKITVTMSNVLQLLYAAEFMQVPFIKKYCESFLKDNLSPANSLSIMVYSERYDMKELAQAARLVITENFDVVVTEEEFKELSLEDVIKLLKTSNKKCASEDVICAAVLDWVKHDLLTREKHLDQLFALVKIEKLSRCYIKSLLANEELTKKNHKFVVTFCDSFLLRSKKRSVKRLKQDRKGGILIFGGDKRERKVIKYEIERKKWTEITDMNCDHFAASVVRYDDEVCVIGGKESESVEILSLKGENHWVEVADLNMRREAAASALCQGCVYVVGGKTPTEWSSASGQCYDFENNKWSNLTNMLWPRYGHALVCLQGLLYAIGGCNSDDQSAESYDPKSGRWSSLSPMNTPRYGLAAVVLNYEIYAIGGRTRTKDASNLSSVEKYNPYTDIWSEVASMNQPRRFHSACVVGSKIYVSGGNSKTLEVYDPLRDEWTIENELDELRDFSCAVAI</sequence>
<dbReference type="InterPro" id="IPR015915">
    <property type="entry name" value="Kelch-typ_b-propeller"/>
</dbReference>
<feature type="domain" description="BTB" evidence="3">
    <location>
        <begin position="41"/>
        <end position="108"/>
    </location>
</feature>
<evidence type="ECO:0000259" key="3">
    <source>
        <dbReference type="PROSITE" id="PS50097"/>
    </source>
</evidence>
<evidence type="ECO:0000313" key="4">
    <source>
        <dbReference type="EMBL" id="CAK8687000.1"/>
    </source>
</evidence>
<dbReference type="PROSITE" id="PS50097">
    <property type="entry name" value="BTB"/>
    <property type="match status" value="1"/>
</dbReference>
<dbReference type="InterPro" id="IPR011043">
    <property type="entry name" value="Gal_Oxase/kelch_b-propeller"/>
</dbReference>
<dbReference type="InterPro" id="IPR056737">
    <property type="entry name" value="Beta-prop_ATRN-MKLN-like"/>
</dbReference>
<reference evidence="4 5" key="1">
    <citation type="submission" date="2024-02" db="EMBL/GenBank/DDBJ databases">
        <authorList>
            <person name="Daric V."/>
            <person name="Darras S."/>
        </authorList>
    </citation>
    <scope>NUCLEOTIDE SEQUENCE [LARGE SCALE GENOMIC DNA]</scope>
</reference>
<dbReference type="InterPro" id="IPR017096">
    <property type="entry name" value="BTB-kelch_protein"/>
</dbReference>
<evidence type="ECO:0000256" key="2">
    <source>
        <dbReference type="ARBA" id="ARBA00022737"/>
    </source>
</evidence>
<organism evidence="4 5">
    <name type="scientific">Clavelina lepadiformis</name>
    <name type="common">Light-bulb sea squirt</name>
    <name type="synonym">Ascidia lepadiformis</name>
    <dbReference type="NCBI Taxonomy" id="159417"/>
    <lineage>
        <taxon>Eukaryota</taxon>
        <taxon>Metazoa</taxon>
        <taxon>Chordata</taxon>
        <taxon>Tunicata</taxon>
        <taxon>Ascidiacea</taxon>
        <taxon>Aplousobranchia</taxon>
        <taxon>Clavelinidae</taxon>
        <taxon>Clavelina</taxon>
    </lineage>
</organism>
<dbReference type="Pfam" id="PF07707">
    <property type="entry name" value="BACK"/>
    <property type="match status" value="1"/>
</dbReference>
<comment type="caution">
    <text evidence="4">The sequence shown here is derived from an EMBL/GenBank/DDBJ whole genome shotgun (WGS) entry which is preliminary data.</text>
</comment>
<dbReference type="InterPro" id="IPR011705">
    <property type="entry name" value="BACK"/>
</dbReference>
<protein>
    <recommendedName>
        <fullName evidence="3">BTB domain-containing protein</fullName>
    </recommendedName>
</protein>
<keyword evidence="2" id="KW-0677">Repeat</keyword>
<accession>A0ABP0GA71</accession>
<dbReference type="SUPFAM" id="SSF54695">
    <property type="entry name" value="POZ domain"/>
    <property type="match status" value="1"/>
</dbReference>
<dbReference type="InterPro" id="IPR006652">
    <property type="entry name" value="Kelch_1"/>
</dbReference>
<dbReference type="Proteomes" id="UP001642483">
    <property type="component" value="Unassembled WGS sequence"/>
</dbReference>
<dbReference type="Pfam" id="PF01344">
    <property type="entry name" value="Kelch_1"/>
    <property type="match status" value="1"/>
</dbReference>
<keyword evidence="5" id="KW-1185">Reference proteome</keyword>